<accession>A0ABR0AAZ6</accession>
<feature type="region of interest" description="Disordered" evidence="1">
    <location>
        <begin position="1"/>
        <end position="74"/>
    </location>
</feature>
<evidence type="ECO:0000313" key="3">
    <source>
        <dbReference type="Proteomes" id="UP001234178"/>
    </source>
</evidence>
<feature type="compositionally biased region" description="Basic and acidic residues" evidence="1">
    <location>
        <begin position="9"/>
        <end position="28"/>
    </location>
</feature>
<proteinExistence type="predicted"/>
<dbReference type="EMBL" id="JAOYFB010000037">
    <property type="protein sequence ID" value="KAK4022195.1"/>
    <property type="molecule type" value="Genomic_DNA"/>
</dbReference>
<name>A0ABR0AAZ6_9CRUS</name>
<dbReference type="Proteomes" id="UP001234178">
    <property type="component" value="Unassembled WGS sequence"/>
</dbReference>
<protein>
    <submittedName>
        <fullName evidence="2">Uncharacterized protein</fullName>
    </submittedName>
</protein>
<comment type="caution">
    <text evidence="2">The sequence shown here is derived from an EMBL/GenBank/DDBJ whole genome shotgun (WGS) entry which is preliminary data.</text>
</comment>
<sequence length="145" mass="16356">MKVKRRNLRRDDFIIPKRKQMDGGDPRRSGSKAPSPLTPSATGRRSRTTKRQAEEEDEKLTKARKEKIHGNLADNVAKEAGSRIVRARQMAMAYKSCHHSRTVSTSRLDVYAFGRHVSGDEGTRIDIAAEEIWMPRMGVRLSGPV</sequence>
<organism evidence="2 3">
    <name type="scientific">Daphnia magna</name>
    <dbReference type="NCBI Taxonomy" id="35525"/>
    <lineage>
        <taxon>Eukaryota</taxon>
        <taxon>Metazoa</taxon>
        <taxon>Ecdysozoa</taxon>
        <taxon>Arthropoda</taxon>
        <taxon>Crustacea</taxon>
        <taxon>Branchiopoda</taxon>
        <taxon>Diplostraca</taxon>
        <taxon>Cladocera</taxon>
        <taxon>Anomopoda</taxon>
        <taxon>Daphniidae</taxon>
        <taxon>Daphnia</taxon>
    </lineage>
</organism>
<evidence type="ECO:0000313" key="2">
    <source>
        <dbReference type="EMBL" id="KAK4022195.1"/>
    </source>
</evidence>
<reference evidence="2 3" key="1">
    <citation type="journal article" date="2023" name="Nucleic Acids Res.">
        <title>The hologenome of Daphnia magna reveals possible DNA methylation and microbiome-mediated evolution of the host genome.</title>
        <authorList>
            <person name="Chaturvedi A."/>
            <person name="Li X."/>
            <person name="Dhandapani V."/>
            <person name="Marshall H."/>
            <person name="Kissane S."/>
            <person name="Cuenca-Cambronero M."/>
            <person name="Asole G."/>
            <person name="Calvet F."/>
            <person name="Ruiz-Romero M."/>
            <person name="Marangio P."/>
            <person name="Guigo R."/>
            <person name="Rago D."/>
            <person name="Mirbahai L."/>
            <person name="Eastwood N."/>
            <person name="Colbourne J.K."/>
            <person name="Zhou J."/>
            <person name="Mallon E."/>
            <person name="Orsini L."/>
        </authorList>
    </citation>
    <scope>NUCLEOTIDE SEQUENCE [LARGE SCALE GENOMIC DNA]</scope>
    <source>
        <strain evidence="2">LRV0_1</strain>
    </source>
</reference>
<gene>
    <name evidence="2" type="ORF">OUZ56_007674</name>
</gene>
<evidence type="ECO:0000256" key="1">
    <source>
        <dbReference type="SAM" id="MobiDB-lite"/>
    </source>
</evidence>
<keyword evidence="3" id="KW-1185">Reference proteome</keyword>